<reference evidence="10 11" key="1">
    <citation type="submission" date="2018-01" db="EMBL/GenBank/DDBJ databases">
        <title>Draft genome sequence of Streptomyces sp. 13K301.</title>
        <authorList>
            <person name="Sahin N."/>
            <person name="Saygin H."/>
            <person name="Ay H."/>
        </authorList>
    </citation>
    <scope>NUCLEOTIDE SEQUENCE [LARGE SCALE GENOMIC DNA]</scope>
    <source>
        <strain evidence="10 11">13K301</strain>
    </source>
</reference>
<dbReference type="GO" id="GO:0003724">
    <property type="term" value="F:RNA helicase activity"/>
    <property type="evidence" value="ECO:0007669"/>
    <property type="project" value="UniProtKB-EC"/>
</dbReference>
<dbReference type="SMART" id="SM00490">
    <property type="entry name" value="HELICc"/>
    <property type="match status" value="1"/>
</dbReference>
<dbReference type="InterPro" id="IPR010222">
    <property type="entry name" value="RNA_helicase_HrpA"/>
</dbReference>
<dbReference type="PANTHER" id="PTHR18934">
    <property type="entry name" value="ATP-DEPENDENT RNA HELICASE"/>
    <property type="match status" value="1"/>
</dbReference>
<dbReference type="EC" id="3.6.4.13" evidence="2"/>
<dbReference type="CDD" id="cd18791">
    <property type="entry name" value="SF2_C_RHA"/>
    <property type="match status" value="1"/>
</dbReference>
<dbReference type="GO" id="GO:0016787">
    <property type="term" value="F:hydrolase activity"/>
    <property type="evidence" value="ECO:0007669"/>
    <property type="project" value="UniProtKB-KW"/>
</dbReference>
<feature type="domain" description="Helicase C-terminal" evidence="9">
    <location>
        <begin position="266"/>
        <end position="433"/>
    </location>
</feature>
<accession>A0A2N8TRG0</accession>
<dbReference type="Pfam" id="PF11898">
    <property type="entry name" value="DUF3418"/>
    <property type="match status" value="1"/>
</dbReference>
<dbReference type="Pfam" id="PF00270">
    <property type="entry name" value="DEAD"/>
    <property type="match status" value="1"/>
</dbReference>
<dbReference type="Pfam" id="PF04408">
    <property type="entry name" value="WHD_HA2"/>
    <property type="match status" value="1"/>
</dbReference>
<dbReference type="InterPro" id="IPR014001">
    <property type="entry name" value="Helicase_ATP-bd"/>
</dbReference>
<dbReference type="InterPro" id="IPR024590">
    <property type="entry name" value="HrpA_C"/>
</dbReference>
<keyword evidence="11" id="KW-1185">Reference proteome</keyword>
<dbReference type="OrthoDB" id="9805617at2"/>
<evidence type="ECO:0000259" key="8">
    <source>
        <dbReference type="PROSITE" id="PS51192"/>
    </source>
</evidence>
<evidence type="ECO:0000256" key="1">
    <source>
        <dbReference type="ARBA" id="ARBA00008792"/>
    </source>
</evidence>
<dbReference type="EMBL" id="POUC01000081">
    <property type="protein sequence ID" value="PNG21611.1"/>
    <property type="molecule type" value="Genomic_DNA"/>
</dbReference>
<dbReference type="SMART" id="SM00382">
    <property type="entry name" value="AAA"/>
    <property type="match status" value="1"/>
</dbReference>
<comment type="similarity">
    <text evidence="1">Belongs to the DEAD box helicase family. DEAH subfamily.</text>
</comment>
<dbReference type="PANTHER" id="PTHR18934:SF99">
    <property type="entry name" value="ATP-DEPENDENT RNA HELICASE DHX37-RELATED"/>
    <property type="match status" value="1"/>
</dbReference>
<evidence type="ECO:0000256" key="5">
    <source>
        <dbReference type="ARBA" id="ARBA00022806"/>
    </source>
</evidence>
<dbReference type="Gene3D" id="3.40.50.300">
    <property type="entry name" value="P-loop containing nucleotide triphosphate hydrolases"/>
    <property type="match status" value="2"/>
</dbReference>
<evidence type="ECO:0000256" key="3">
    <source>
        <dbReference type="ARBA" id="ARBA00022741"/>
    </source>
</evidence>
<dbReference type="FunFam" id="1.20.120.1080:FF:000005">
    <property type="entry name" value="ATP-dependent helicase HrpA"/>
    <property type="match status" value="1"/>
</dbReference>
<keyword evidence="6" id="KW-0067">ATP-binding</keyword>
<protein>
    <recommendedName>
        <fullName evidence="2">RNA helicase</fullName>
        <ecNumber evidence="2">3.6.4.13</ecNumber>
    </recommendedName>
</protein>
<dbReference type="SMART" id="SM00487">
    <property type="entry name" value="DEXDc"/>
    <property type="match status" value="1"/>
</dbReference>
<name>A0A2N8TRG0_9ACTN</name>
<dbReference type="InterPro" id="IPR048333">
    <property type="entry name" value="HA2_WH"/>
</dbReference>
<dbReference type="InterPro" id="IPR011709">
    <property type="entry name" value="DEAD-box_helicase_OB_fold"/>
</dbReference>
<evidence type="ECO:0000313" key="11">
    <source>
        <dbReference type="Proteomes" id="UP000235943"/>
    </source>
</evidence>
<keyword evidence="3" id="KW-0547">Nucleotide-binding</keyword>
<sequence>MYKRQLSLRDAHRLGRRLEGARKIRKPEARAAVLAEIEAEVGKAEERMAGRRALVPEVTYPEQLPVSQKKDDIAAAIRDHQVVIVAGETGSGKTTQIPKICLELGRGVRGMIGHTQPRRIAARTVAERVAEELDTPLGGAVGWKVRFTDQVDPDATFVKLMTDGILLAEIQTDRELRAYDTIIIDEAHERSLNIDFLLGYLAQLLPKRPDLKVVITSATIDPERFSRHFGDAPIVEVSGRTYPVEVRYRPLLEEDGDDADRDQITAITDAVEELQKEGKGDILVFLSGEREIRDTADALTKKNYRFTEILPLYARLSHAEQHRVFQPHTGRRIVLATNVAETSLTVPGIKYVIDPGFARISRYSHRTKVQRLPIEPVSQASANQRKGRCGRTSDGICIRLYSEDDFEARPEFTDAEILRTNLASVILQMTAAGLGDIEKFPFIDPPDHRNIRDGVQLLQELNALDPAQKDPRKRLTETGRKLAQLPVDPRLARMVLEADKNGCVREVMVIASALSIQDPRERPAEKQAQADQQHARFKDETSDFLAYLNLWRYVREQQKERGSSSFRRMCKQEYLNFLRIREWQDIYSQLRTVAKQLGIHLNEDDAPADRVHVSLLAGLLSHVGMKDVKEGAKNEYLGARNAKFAVFPGSALFKKPPRFVMSAELVETSRLWARVNARIEPEWVEPLAAHLVKRTYSEPHWEKDQAAVMAYEKVTLYGVPIVAQRKVNYGRIDPEISRELFIRNALVEGDWRTHHKFFSDNRRLLTEVEELEHRARRRDILVDDETLYDFYDQRIPEHVVSGAHFDSWWKHKRHEQPDFLDFEREMLINEKAGEVTKDDYPDSWRQGNLKFRVTYQFEPGADADGVTVHIPLQVLNQVTDEGFDWQIPGLREELVTELIRSLPKPIRRHYVPAPNFARAFLDRAVPLQEPLTATMTRELRLMVGVPFEADDFDLSKVPDHLKVTFRIVDERRRKLAEDKDLEALKLQLRPKARKALSQAAAATAERSGGESLERSGLTDWTIGTLTRVFETRRAGQPVKAYPALVDEGDTVSVRLFDTEAEQAQAMWKGTRRLIVRNIPVSPAKFASDRLTNAQKLALSANPHGSIQGLFDDCAMAAADKLIGDFGGPAWDEESYRKLYDKVRAEIVDTTVRTVGQVQQVLAAWQACERRLKAVRSPVLLANLQDVRAQLDALVKPGFVTEAGLRRMPDLMRYLVAADRRLQQMPTNVQRDTTRMQKVHEMRDEYAWLLEQLPQGRPVPSSVLDIRWMIEELRVSYFAHALGTAYPVSDKRIVKAIDAAVP</sequence>
<evidence type="ECO:0000259" key="9">
    <source>
        <dbReference type="PROSITE" id="PS51194"/>
    </source>
</evidence>
<evidence type="ECO:0000313" key="10">
    <source>
        <dbReference type="EMBL" id="PNG21611.1"/>
    </source>
</evidence>
<dbReference type="RefSeq" id="WP_102909377.1">
    <property type="nucleotide sequence ID" value="NZ_POUC01000081.1"/>
</dbReference>
<dbReference type="FunFam" id="3.40.50.300:FF:000439">
    <property type="entry name" value="ATP-dependent RNA helicase HrpA"/>
    <property type="match status" value="1"/>
</dbReference>
<dbReference type="FunFam" id="3.40.50.300:FF:000575">
    <property type="entry name" value="ATP-dependent helicase hrpA"/>
    <property type="match status" value="1"/>
</dbReference>
<keyword evidence="5 10" id="KW-0347">Helicase</keyword>
<dbReference type="GO" id="GO:0003723">
    <property type="term" value="F:RNA binding"/>
    <property type="evidence" value="ECO:0007669"/>
    <property type="project" value="TreeGrafter"/>
</dbReference>
<dbReference type="InterPro" id="IPR011545">
    <property type="entry name" value="DEAD/DEAH_box_helicase_dom"/>
</dbReference>
<dbReference type="InterPro" id="IPR001650">
    <property type="entry name" value="Helicase_C-like"/>
</dbReference>
<dbReference type="InterPro" id="IPR003593">
    <property type="entry name" value="AAA+_ATPase"/>
</dbReference>
<dbReference type="NCBIfam" id="NF008348">
    <property type="entry name" value="PRK11131.1"/>
    <property type="match status" value="1"/>
</dbReference>
<keyword evidence="4" id="KW-0378">Hydrolase</keyword>
<dbReference type="Gene3D" id="1.20.120.1080">
    <property type="match status" value="1"/>
</dbReference>
<organism evidence="10 11">
    <name type="scientific">Streptomyces cahuitamycinicus</name>
    <dbReference type="NCBI Taxonomy" id="2070367"/>
    <lineage>
        <taxon>Bacteria</taxon>
        <taxon>Bacillati</taxon>
        <taxon>Actinomycetota</taxon>
        <taxon>Actinomycetes</taxon>
        <taxon>Kitasatosporales</taxon>
        <taxon>Streptomycetaceae</taxon>
        <taxon>Streptomyces</taxon>
    </lineage>
</organism>
<dbReference type="PROSITE" id="PS51194">
    <property type="entry name" value="HELICASE_CTER"/>
    <property type="match status" value="1"/>
</dbReference>
<dbReference type="PROSITE" id="PS51192">
    <property type="entry name" value="HELICASE_ATP_BIND_1"/>
    <property type="match status" value="1"/>
</dbReference>
<dbReference type="Proteomes" id="UP000235943">
    <property type="component" value="Unassembled WGS sequence"/>
</dbReference>
<comment type="caution">
    <text evidence="10">The sequence shown here is derived from an EMBL/GenBank/DDBJ whole genome shotgun (WGS) entry which is preliminary data.</text>
</comment>
<dbReference type="Pfam" id="PF21010">
    <property type="entry name" value="HA2_C"/>
    <property type="match status" value="1"/>
</dbReference>
<proteinExistence type="inferred from homology"/>
<dbReference type="CDD" id="cd17989">
    <property type="entry name" value="DEXHc_HrpA"/>
    <property type="match status" value="1"/>
</dbReference>
<evidence type="ECO:0000256" key="7">
    <source>
        <dbReference type="ARBA" id="ARBA00047984"/>
    </source>
</evidence>
<evidence type="ECO:0000256" key="2">
    <source>
        <dbReference type="ARBA" id="ARBA00012552"/>
    </source>
</evidence>
<dbReference type="Pfam" id="PF00271">
    <property type="entry name" value="Helicase_C"/>
    <property type="match status" value="1"/>
</dbReference>
<gene>
    <name evidence="10" type="ORF">C1J00_14000</name>
</gene>
<dbReference type="GO" id="GO:0005524">
    <property type="term" value="F:ATP binding"/>
    <property type="evidence" value="ECO:0007669"/>
    <property type="project" value="UniProtKB-KW"/>
</dbReference>
<dbReference type="Pfam" id="PF07717">
    <property type="entry name" value="OB_NTP_bind"/>
    <property type="match status" value="1"/>
</dbReference>
<dbReference type="SUPFAM" id="SSF52540">
    <property type="entry name" value="P-loop containing nucleoside triphosphate hydrolases"/>
    <property type="match status" value="1"/>
</dbReference>
<feature type="domain" description="Helicase ATP-binding" evidence="8">
    <location>
        <begin position="74"/>
        <end position="238"/>
    </location>
</feature>
<dbReference type="InterPro" id="IPR007502">
    <property type="entry name" value="Helicase-assoc_dom"/>
</dbReference>
<dbReference type="InterPro" id="IPR027417">
    <property type="entry name" value="P-loop_NTPase"/>
</dbReference>
<dbReference type="SMART" id="SM00847">
    <property type="entry name" value="HA2"/>
    <property type="match status" value="1"/>
</dbReference>
<evidence type="ECO:0000256" key="4">
    <source>
        <dbReference type="ARBA" id="ARBA00022801"/>
    </source>
</evidence>
<dbReference type="NCBIfam" id="TIGR01967">
    <property type="entry name" value="DEAH_box_HrpA"/>
    <property type="match status" value="1"/>
</dbReference>
<evidence type="ECO:0000256" key="6">
    <source>
        <dbReference type="ARBA" id="ARBA00022840"/>
    </source>
</evidence>
<comment type="catalytic activity">
    <reaction evidence="7">
        <text>ATP + H2O = ADP + phosphate + H(+)</text>
        <dbReference type="Rhea" id="RHEA:13065"/>
        <dbReference type="ChEBI" id="CHEBI:15377"/>
        <dbReference type="ChEBI" id="CHEBI:15378"/>
        <dbReference type="ChEBI" id="CHEBI:30616"/>
        <dbReference type="ChEBI" id="CHEBI:43474"/>
        <dbReference type="ChEBI" id="CHEBI:456216"/>
        <dbReference type="EC" id="3.6.4.13"/>
    </reaction>
</comment>